<dbReference type="InterPro" id="IPR013762">
    <property type="entry name" value="Integrase-like_cat_sf"/>
</dbReference>
<evidence type="ECO:0000259" key="4">
    <source>
        <dbReference type="PROSITE" id="PS51898"/>
    </source>
</evidence>
<proteinExistence type="inferred from homology"/>
<dbReference type="EMBL" id="JAKGBZ010000110">
    <property type="protein sequence ID" value="MCF3948929.1"/>
    <property type="molecule type" value="Genomic_DNA"/>
</dbReference>
<dbReference type="InterPro" id="IPR050808">
    <property type="entry name" value="Phage_Integrase"/>
</dbReference>
<dbReference type="PANTHER" id="PTHR30629:SF2">
    <property type="entry name" value="PROPHAGE INTEGRASE INTS-RELATED"/>
    <property type="match status" value="1"/>
</dbReference>
<dbReference type="PROSITE" id="PS51898">
    <property type="entry name" value="TYR_RECOMBINASE"/>
    <property type="match status" value="1"/>
</dbReference>
<evidence type="ECO:0000313" key="5">
    <source>
        <dbReference type="EMBL" id="MCF3948929.1"/>
    </source>
</evidence>
<evidence type="ECO:0000256" key="2">
    <source>
        <dbReference type="ARBA" id="ARBA00022908"/>
    </source>
</evidence>
<dbReference type="SUPFAM" id="SSF56349">
    <property type="entry name" value="DNA breaking-rejoining enzymes"/>
    <property type="match status" value="1"/>
</dbReference>
<sequence length="216" mass="24158">PAPSAPRVRGPQVNICSMSSAFPLLHPTQELEPPGFPARFTIRFLALTAVRPGELRGARWDEFEGLHEAAPVWLIPAERMKMKRPHAVPLARQAVEVIEAVRSLTGRLPFVFPNGRSGHKPMSENAMGYLLNRAGYHHRHVPHGWRAAFSSIMNERFPVDRHTIDLMLAHVSKDKVEGAYNRALHLPRRRELAQAWADLLLDGAKSAIGLLSGSRR</sequence>
<dbReference type="InterPro" id="IPR011010">
    <property type="entry name" value="DNA_brk_join_enz"/>
</dbReference>
<dbReference type="Proteomes" id="UP001521209">
    <property type="component" value="Unassembled WGS sequence"/>
</dbReference>
<keyword evidence="3" id="KW-0233">DNA recombination</keyword>
<keyword evidence="2" id="KW-0229">DNA integration</keyword>
<dbReference type="InterPro" id="IPR002104">
    <property type="entry name" value="Integrase_catalytic"/>
</dbReference>
<accession>A0ABS9E5S9</accession>
<evidence type="ECO:0000256" key="3">
    <source>
        <dbReference type="ARBA" id="ARBA00023172"/>
    </source>
</evidence>
<comment type="caution">
    <text evidence="5">The sequence shown here is derived from an EMBL/GenBank/DDBJ whole genome shotgun (WGS) entry which is preliminary data.</text>
</comment>
<dbReference type="PANTHER" id="PTHR30629">
    <property type="entry name" value="PROPHAGE INTEGRASE"/>
    <property type="match status" value="1"/>
</dbReference>
<name>A0ABS9E5S9_9PROT</name>
<dbReference type="CDD" id="cd00801">
    <property type="entry name" value="INT_P4_C"/>
    <property type="match status" value="1"/>
</dbReference>
<dbReference type="Gene3D" id="1.10.443.10">
    <property type="entry name" value="Intergrase catalytic core"/>
    <property type="match status" value="1"/>
</dbReference>
<evidence type="ECO:0000256" key="1">
    <source>
        <dbReference type="ARBA" id="ARBA00008857"/>
    </source>
</evidence>
<feature type="domain" description="Tyr recombinase" evidence="4">
    <location>
        <begin position="11"/>
        <end position="197"/>
    </location>
</feature>
<dbReference type="RefSeq" id="WP_235706233.1">
    <property type="nucleotide sequence ID" value="NZ_JAKGBZ010000110.1"/>
</dbReference>
<feature type="non-terminal residue" evidence="5">
    <location>
        <position position="1"/>
    </location>
</feature>
<keyword evidence="6" id="KW-1185">Reference proteome</keyword>
<organism evidence="5 6">
    <name type="scientific">Acidiphilium iwatense</name>
    <dbReference type="NCBI Taxonomy" id="768198"/>
    <lineage>
        <taxon>Bacteria</taxon>
        <taxon>Pseudomonadati</taxon>
        <taxon>Pseudomonadota</taxon>
        <taxon>Alphaproteobacteria</taxon>
        <taxon>Acetobacterales</taxon>
        <taxon>Acidocellaceae</taxon>
        <taxon>Acidiphilium</taxon>
    </lineage>
</organism>
<reference evidence="5 6" key="1">
    <citation type="submission" date="2022-01" db="EMBL/GenBank/DDBJ databases">
        <authorList>
            <person name="Won M."/>
            <person name="Kim S.-J."/>
            <person name="Kwon S.-W."/>
        </authorList>
    </citation>
    <scope>NUCLEOTIDE SEQUENCE [LARGE SCALE GENOMIC DNA]</scope>
    <source>
        <strain evidence="5 6">KCTC 23505</strain>
    </source>
</reference>
<dbReference type="Pfam" id="PF00589">
    <property type="entry name" value="Phage_integrase"/>
    <property type="match status" value="1"/>
</dbReference>
<protein>
    <submittedName>
        <fullName evidence="5">Site-specific integrase</fullName>
    </submittedName>
</protein>
<evidence type="ECO:0000313" key="6">
    <source>
        <dbReference type="Proteomes" id="UP001521209"/>
    </source>
</evidence>
<gene>
    <name evidence="5" type="ORF">L2A60_20005</name>
</gene>
<comment type="similarity">
    <text evidence="1">Belongs to the 'phage' integrase family.</text>
</comment>